<sequence>MNNSTDYAARRTQASIRRRLAVLQAAGSCFATHGYKHTNVAQIAAQANVSKGLVFHFFGSKENLFSSLIEDCLNQWSTLSEYRASGADENSIEELRRLFLASFEFMERNPVMLLFSSGEEGLLDTYRADFARRNQRWRTRLSRTIKKGIAAGEIRDVDPSRVAAIFHELQGAMLTRTDTRGSTPRYDRRKVDLAIDILLRGIEK</sequence>
<dbReference type="Gene3D" id="1.10.10.60">
    <property type="entry name" value="Homeodomain-like"/>
    <property type="match status" value="1"/>
</dbReference>
<dbReference type="InterPro" id="IPR001647">
    <property type="entry name" value="HTH_TetR"/>
</dbReference>
<dbReference type="EMBL" id="JAFKCZ010000006">
    <property type="protein sequence ID" value="MBN7796971.1"/>
    <property type="molecule type" value="Genomic_DNA"/>
</dbReference>
<dbReference type="Proteomes" id="UP000664303">
    <property type="component" value="Unassembled WGS sequence"/>
</dbReference>
<evidence type="ECO:0000256" key="4">
    <source>
        <dbReference type="PROSITE-ProRule" id="PRU00335"/>
    </source>
</evidence>
<feature type="DNA-binding region" description="H-T-H motif" evidence="4">
    <location>
        <begin position="39"/>
        <end position="58"/>
    </location>
</feature>
<evidence type="ECO:0000259" key="5">
    <source>
        <dbReference type="PROSITE" id="PS50977"/>
    </source>
</evidence>
<keyword evidence="2 4" id="KW-0238">DNA-binding</keyword>
<dbReference type="InterPro" id="IPR011075">
    <property type="entry name" value="TetR_C"/>
</dbReference>
<dbReference type="SUPFAM" id="SSF48498">
    <property type="entry name" value="Tetracyclin repressor-like, C-terminal domain"/>
    <property type="match status" value="1"/>
</dbReference>
<dbReference type="SUPFAM" id="SSF46689">
    <property type="entry name" value="Homeodomain-like"/>
    <property type="match status" value="1"/>
</dbReference>
<dbReference type="RefSeq" id="WP_206560408.1">
    <property type="nucleotide sequence ID" value="NZ_JAFKCZ010000006.1"/>
</dbReference>
<dbReference type="InterPro" id="IPR009057">
    <property type="entry name" value="Homeodomain-like_sf"/>
</dbReference>
<dbReference type="PROSITE" id="PS50977">
    <property type="entry name" value="HTH_TETR_2"/>
    <property type="match status" value="1"/>
</dbReference>
<evidence type="ECO:0000256" key="3">
    <source>
        <dbReference type="ARBA" id="ARBA00023163"/>
    </source>
</evidence>
<dbReference type="PANTHER" id="PTHR30055">
    <property type="entry name" value="HTH-TYPE TRANSCRIPTIONAL REGULATOR RUTR"/>
    <property type="match status" value="1"/>
</dbReference>
<dbReference type="Gene3D" id="1.10.357.10">
    <property type="entry name" value="Tetracycline Repressor, domain 2"/>
    <property type="match status" value="1"/>
</dbReference>
<protein>
    <submittedName>
        <fullName evidence="6">TetR/AcrR family transcriptional regulator</fullName>
    </submittedName>
</protein>
<evidence type="ECO:0000256" key="1">
    <source>
        <dbReference type="ARBA" id="ARBA00023015"/>
    </source>
</evidence>
<keyword evidence="1" id="KW-0805">Transcription regulation</keyword>
<keyword evidence="7" id="KW-1185">Reference proteome</keyword>
<dbReference type="GO" id="GO:0003700">
    <property type="term" value="F:DNA-binding transcription factor activity"/>
    <property type="evidence" value="ECO:0007669"/>
    <property type="project" value="TreeGrafter"/>
</dbReference>
<dbReference type="Pfam" id="PF16925">
    <property type="entry name" value="TetR_C_13"/>
    <property type="match status" value="1"/>
</dbReference>
<dbReference type="Pfam" id="PF00440">
    <property type="entry name" value="TetR_N"/>
    <property type="match status" value="1"/>
</dbReference>
<dbReference type="PRINTS" id="PR00455">
    <property type="entry name" value="HTHTETR"/>
</dbReference>
<dbReference type="GO" id="GO:0000976">
    <property type="term" value="F:transcription cis-regulatory region binding"/>
    <property type="evidence" value="ECO:0007669"/>
    <property type="project" value="TreeGrafter"/>
</dbReference>
<dbReference type="InterPro" id="IPR036271">
    <property type="entry name" value="Tet_transcr_reg_TetR-rel_C_sf"/>
</dbReference>
<dbReference type="PANTHER" id="PTHR30055:SF146">
    <property type="entry name" value="HTH-TYPE TRANSCRIPTIONAL DUAL REGULATOR CECR"/>
    <property type="match status" value="1"/>
</dbReference>
<accession>A0A939DEZ3</accession>
<feature type="domain" description="HTH tetR-type" evidence="5">
    <location>
        <begin position="16"/>
        <end position="76"/>
    </location>
</feature>
<name>A0A939DEZ3_9GAMM</name>
<comment type="caution">
    <text evidence="6">The sequence shown here is derived from an EMBL/GenBank/DDBJ whole genome shotgun (WGS) entry which is preliminary data.</text>
</comment>
<dbReference type="InterPro" id="IPR050109">
    <property type="entry name" value="HTH-type_TetR-like_transc_reg"/>
</dbReference>
<reference evidence="6" key="1">
    <citation type="submission" date="2021-02" db="EMBL/GenBank/DDBJ databases">
        <title>PHA producing bacteria isolated from coastal sediment in Guangdong, Shenzhen.</title>
        <authorList>
            <person name="Zheng W."/>
            <person name="Yu S."/>
            <person name="Huang Y."/>
        </authorList>
    </citation>
    <scope>NUCLEOTIDE SEQUENCE</scope>
    <source>
        <strain evidence="6">TN14-10</strain>
    </source>
</reference>
<organism evidence="6 7">
    <name type="scientific">Parahaliea mediterranea</name>
    <dbReference type="NCBI Taxonomy" id="651086"/>
    <lineage>
        <taxon>Bacteria</taxon>
        <taxon>Pseudomonadati</taxon>
        <taxon>Pseudomonadota</taxon>
        <taxon>Gammaproteobacteria</taxon>
        <taxon>Cellvibrionales</taxon>
        <taxon>Halieaceae</taxon>
        <taxon>Parahaliea</taxon>
    </lineage>
</organism>
<dbReference type="AlphaFoldDB" id="A0A939DEZ3"/>
<evidence type="ECO:0000313" key="7">
    <source>
        <dbReference type="Proteomes" id="UP000664303"/>
    </source>
</evidence>
<gene>
    <name evidence="6" type="ORF">JYP50_10235</name>
</gene>
<evidence type="ECO:0000256" key="2">
    <source>
        <dbReference type="ARBA" id="ARBA00023125"/>
    </source>
</evidence>
<keyword evidence="3" id="KW-0804">Transcription</keyword>
<evidence type="ECO:0000313" key="6">
    <source>
        <dbReference type="EMBL" id="MBN7796971.1"/>
    </source>
</evidence>
<proteinExistence type="predicted"/>